<dbReference type="EMBL" id="JRLF01000012">
    <property type="protein sequence ID" value="KQB39686.1"/>
    <property type="molecule type" value="Genomic_DNA"/>
</dbReference>
<protein>
    <submittedName>
        <fullName evidence="1">tRNA anti-like domain containing protein</fullName>
    </submittedName>
</protein>
<sequence length="134" mass="15193">MKRKKTATVLAVVLIVASAGIYFYYGFLYKEARNIESEIPDFNVTATKLLSDYSTNPVKADSIYLNKTIELTGIVTKETDSVIIIENNVFCLFTQKINNKLIHNKVSVKGKCIGYDELFQEVKIDQCTINKQNK</sequence>
<gene>
    <name evidence="1" type="ORF">RC62_1380</name>
</gene>
<dbReference type="OrthoDB" id="1449127at2"/>
<organism evidence="1 2">
    <name type="scientific">Flavobacterium aquidurense</name>
    <dbReference type="NCBI Taxonomy" id="362413"/>
    <lineage>
        <taxon>Bacteria</taxon>
        <taxon>Pseudomonadati</taxon>
        <taxon>Bacteroidota</taxon>
        <taxon>Flavobacteriia</taxon>
        <taxon>Flavobacteriales</taxon>
        <taxon>Flavobacteriaceae</taxon>
        <taxon>Flavobacterium</taxon>
    </lineage>
</organism>
<dbReference type="STRING" id="362413.RC62_1380"/>
<dbReference type="InterPro" id="IPR024422">
    <property type="entry name" value="Protein_unknown_function_OB"/>
</dbReference>
<dbReference type="RefSeq" id="WP_055096371.1">
    <property type="nucleotide sequence ID" value="NZ_JRLF01000012.1"/>
</dbReference>
<proteinExistence type="predicted"/>
<dbReference type="Proteomes" id="UP000050443">
    <property type="component" value="Unassembled WGS sequence"/>
</dbReference>
<evidence type="ECO:0000313" key="2">
    <source>
        <dbReference type="Proteomes" id="UP000050443"/>
    </source>
</evidence>
<dbReference type="Pfam" id="PF12869">
    <property type="entry name" value="tRNA_anti-like"/>
    <property type="match status" value="1"/>
</dbReference>
<name>A0A0Q0W5L7_9FLAO</name>
<evidence type="ECO:0000313" key="1">
    <source>
        <dbReference type="EMBL" id="KQB39686.1"/>
    </source>
</evidence>
<comment type="caution">
    <text evidence="1">The sequence shown here is derived from an EMBL/GenBank/DDBJ whole genome shotgun (WGS) entry which is preliminary data.</text>
</comment>
<accession>A0A0Q0W5L7</accession>
<reference evidence="1 2" key="1">
    <citation type="submission" date="2014-09" db="EMBL/GenBank/DDBJ databases">
        <title>Genome sequence of Flavobacterium aquidurense RC62.</title>
        <authorList>
            <person name="Kim J.F."/>
            <person name="Kwak M.-J."/>
        </authorList>
    </citation>
    <scope>NUCLEOTIDE SEQUENCE [LARGE SCALE GENOMIC DNA]</scope>
    <source>
        <strain evidence="1 2">RC62</strain>
    </source>
</reference>
<dbReference type="PATRIC" id="fig|362413.3.peg.1342"/>
<dbReference type="AlphaFoldDB" id="A0A0Q0W5L7"/>